<accession>A0A1G4JWR4</accession>
<dbReference type="SMART" id="SM01312">
    <property type="entry name" value="RTC4"/>
    <property type="match status" value="1"/>
</dbReference>
<dbReference type="InterPro" id="IPR028094">
    <property type="entry name" value="RTC4_C"/>
</dbReference>
<keyword evidence="11" id="KW-1185">Reference proteome</keyword>
<dbReference type="PANTHER" id="PTHR41391">
    <property type="entry name" value="RESTRICTION OF TELOMERE CAPPING PROTEIN 4"/>
    <property type="match status" value="1"/>
</dbReference>
<evidence type="ECO:0000256" key="3">
    <source>
        <dbReference type="ARBA" id="ARBA00004496"/>
    </source>
</evidence>
<feature type="domain" description="Restriction of telomere capping protein 4 C-terminal" evidence="9">
    <location>
        <begin position="188"/>
        <end position="310"/>
    </location>
</feature>
<evidence type="ECO:0000256" key="7">
    <source>
        <dbReference type="ARBA" id="ARBA00023242"/>
    </source>
</evidence>
<evidence type="ECO:0000313" key="10">
    <source>
        <dbReference type="EMBL" id="SCU95495.1"/>
    </source>
</evidence>
<feature type="region of interest" description="Disordered" evidence="8">
    <location>
        <begin position="1"/>
        <end position="45"/>
    </location>
</feature>
<dbReference type="STRING" id="1230905.A0A1G4JWR4"/>
<evidence type="ECO:0000313" key="11">
    <source>
        <dbReference type="Proteomes" id="UP000191024"/>
    </source>
</evidence>
<dbReference type="AlphaFoldDB" id="A0A1G4JWR4"/>
<feature type="compositionally biased region" description="Basic and acidic residues" evidence="8">
    <location>
        <begin position="18"/>
        <end position="45"/>
    </location>
</feature>
<protein>
    <recommendedName>
        <fullName evidence="5">Restriction of telomere capping protein 4</fullName>
    </recommendedName>
</protein>
<keyword evidence="6" id="KW-0963">Cytoplasm</keyword>
<organism evidence="10 11">
    <name type="scientific">Lachancea mirantina</name>
    <dbReference type="NCBI Taxonomy" id="1230905"/>
    <lineage>
        <taxon>Eukaryota</taxon>
        <taxon>Fungi</taxon>
        <taxon>Dikarya</taxon>
        <taxon>Ascomycota</taxon>
        <taxon>Saccharomycotina</taxon>
        <taxon>Saccharomycetes</taxon>
        <taxon>Saccharomycetales</taxon>
        <taxon>Saccharomycetaceae</taxon>
        <taxon>Lachancea</taxon>
    </lineage>
</organism>
<feature type="compositionally biased region" description="Acidic residues" evidence="8">
    <location>
        <begin position="8"/>
        <end position="17"/>
    </location>
</feature>
<dbReference type="PANTHER" id="PTHR41391:SF1">
    <property type="entry name" value="RESTRICTION OF TELOMERE CAPPING PROTEIN 4"/>
    <property type="match status" value="1"/>
</dbReference>
<evidence type="ECO:0000256" key="2">
    <source>
        <dbReference type="ARBA" id="ARBA00004123"/>
    </source>
</evidence>
<evidence type="ECO:0000256" key="8">
    <source>
        <dbReference type="SAM" id="MobiDB-lite"/>
    </source>
</evidence>
<reference evidence="11" key="1">
    <citation type="submission" date="2016-03" db="EMBL/GenBank/DDBJ databases">
        <authorList>
            <person name="Devillers H."/>
        </authorList>
    </citation>
    <scope>NUCLEOTIDE SEQUENCE [LARGE SCALE GENOMIC DNA]</scope>
</reference>
<evidence type="ECO:0000256" key="4">
    <source>
        <dbReference type="ARBA" id="ARBA00009461"/>
    </source>
</evidence>
<name>A0A1G4JWR4_9SACH</name>
<dbReference type="GO" id="GO:0005737">
    <property type="term" value="C:cytoplasm"/>
    <property type="evidence" value="ECO:0007669"/>
    <property type="project" value="UniProtKB-SubCell"/>
</dbReference>
<keyword evidence="7" id="KW-0539">Nucleus</keyword>
<dbReference type="GO" id="GO:0005634">
    <property type="term" value="C:nucleus"/>
    <property type="evidence" value="ECO:0007669"/>
    <property type="project" value="UniProtKB-SubCell"/>
</dbReference>
<evidence type="ECO:0000256" key="1">
    <source>
        <dbReference type="ARBA" id="ARBA00002738"/>
    </source>
</evidence>
<comment type="subcellular location">
    <subcellularLocation>
        <location evidence="3">Cytoplasm</location>
    </subcellularLocation>
    <subcellularLocation>
        <location evidence="2">Nucleus</location>
    </subcellularLocation>
</comment>
<evidence type="ECO:0000259" key="9">
    <source>
        <dbReference type="SMART" id="SM01312"/>
    </source>
</evidence>
<evidence type="ECO:0000256" key="6">
    <source>
        <dbReference type="ARBA" id="ARBA00022490"/>
    </source>
</evidence>
<dbReference type="InterPro" id="IPR039024">
    <property type="entry name" value="RTC4"/>
</dbReference>
<comment type="function">
    <text evidence="1">May be involved in a process influencing telomere capping.</text>
</comment>
<dbReference type="OrthoDB" id="128308at2759"/>
<sequence length="343" mass="39535">MTNGERSSEEEEQEQGEDVSHETTGNEKLNQEFIEKDSVSNRQDELTLKQCRQNVKRSFELSSDTDDSLTLFPNSGSDVEVKELEELNQSDLDKFQQLDEYEQARKRVKQMFDEQDQRERELDSVTAKSKVLDPITLAVQNHESGLAKFEAILELRRETAKRSQIPSAMFAADLVTAIEEHLPIVVEILSGKRPSLFYNEARSAQRKSKRAIMSIQEFRQLDHRKFVAGFYGLRRQLRVANEIFTHFQDLLTFNKNPVLQWWGPRDFAQCVLAPEVLSALCQKQMRLSSVDDAWDVMESTRDFGLIVADNDPLETWEVAIEQDELVKLGLGPEYSSMTYRNST</sequence>
<comment type="similarity">
    <text evidence="4">Belongs to the RTC4 family.</text>
</comment>
<dbReference type="Pfam" id="PF14474">
    <property type="entry name" value="RTC4"/>
    <property type="match status" value="1"/>
</dbReference>
<dbReference type="EMBL" id="LT598467">
    <property type="protein sequence ID" value="SCU95495.1"/>
    <property type="molecule type" value="Genomic_DNA"/>
</dbReference>
<proteinExistence type="inferred from homology"/>
<dbReference type="Proteomes" id="UP000191024">
    <property type="component" value="Chromosome F"/>
</dbReference>
<gene>
    <name evidence="10" type="ORF">LAMI_0F02674G</name>
</gene>
<evidence type="ECO:0000256" key="5">
    <source>
        <dbReference type="ARBA" id="ARBA00015162"/>
    </source>
</evidence>